<accession>Q7M954</accession>
<dbReference type="STRING" id="273121.WS1195"/>
<evidence type="ECO:0000256" key="3">
    <source>
        <dbReference type="ARBA" id="ARBA00047317"/>
    </source>
</evidence>
<dbReference type="GO" id="GO:0005829">
    <property type="term" value="C:cytosol"/>
    <property type="evidence" value="ECO:0007669"/>
    <property type="project" value="TreeGrafter"/>
</dbReference>
<dbReference type="GO" id="GO:0061599">
    <property type="term" value="F:molybdopterin molybdotransferase activity"/>
    <property type="evidence" value="ECO:0007669"/>
    <property type="project" value="UniProtKB-UniRule"/>
</dbReference>
<dbReference type="Gene3D" id="2.170.190.11">
    <property type="entry name" value="Molybdopterin biosynthesis moea protein, domain 3"/>
    <property type="match status" value="1"/>
</dbReference>
<proteinExistence type="inferred from homology"/>
<sequence length="409" mass="44712">MSYEEALEILSSSGVRLKGEEKLFLHDALGRVLARDIIAPSDMPPFPTAAMDGYACSSRDINEGRALRIAGDNPAGNPCEMALEEGSCIKTFTGARMPRGADTLLIVENVKEEEGFLKLTAPAPRAGVFIRQAGDNYRQGEILLPKGTLLTPSEIGLLASLNHLFVHVRSKPIVTILSGGDELVELGEESLRVGALRSANNHLLKALIDSMGGEARLTDLLPDEPHAIEEALKSALEESDIVLTTGGMSLGDYDFTQQAIYKLCDEVLFHGAKVKPGKPIAYAKKGDTHLFGLPGFPNSCLITFYLFGRIILHRMLGVPFEPLKIRAKLDESLQKEAGRAEFRVCTLKLQKGEWRVDFEGKKGIQSAIINNLCGPTALVILDEECTFKERGEEVEVVLFKPLETILQRS</sequence>
<dbReference type="PANTHER" id="PTHR10192:SF5">
    <property type="entry name" value="GEPHYRIN"/>
    <property type="match status" value="1"/>
</dbReference>
<evidence type="ECO:0000256" key="1">
    <source>
        <dbReference type="ARBA" id="ARBA00002901"/>
    </source>
</evidence>
<dbReference type="UniPathway" id="UPA00344"/>
<dbReference type="InterPro" id="IPR005110">
    <property type="entry name" value="MoeA_linker/N"/>
</dbReference>
<dbReference type="EMBL" id="BX571660">
    <property type="protein sequence ID" value="CAE10279.1"/>
    <property type="molecule type" value="Genomic_DNA"/>
</dbReference>
<dbReference type="Gene3D" id="3.40.980.10">
    <property type="entry name" value="MoaB/Mog-like domain"/>
    <property type="match status" value="1"/>
</dbReference>
<dbReference type="InterPro" id="IPR036688">
    <property type="entry name" value="MoeA_C_domain_IV_sf"/>
</dbReference>
<name>Q7M954_WOLSU</name>
<dbReference type="InterPro" id="IPR036425">
    <property type="entry name" value="MoaB/Mog-like_dom_sf"/>
</dbReference>
<dbReference type="Gene3D" id="2.40.340.10">
    <property type="entry name" value="MoeA, C-terminal, domain IV"/>
    <property type="match status" value="1"/>
</dbReference>
<dbReference type="KEGG" id="wsu:WS1195"/>
<dbReference type="InterPro" id="IPR036135">
    <property type="entry name" value="MoeA_linker/N_sf"/>
</dbReference>
<evidence type="ECO:0000313" key="6">
    <source>
        <dbReference type="EMBL" id="CAE10279.1"/>
    </source>
</evidence>
<dbReference type="GO" id="GO:0046872">
    <property type="term" value="F:metal ion binding"/>
    <property type="evidence" value="ECO:0007669"/>
    <property type="project" value="UniProtKB-UniRule"/>
</dbReference>
<comment type="catalytic activity">
    <reaction evidence="3">
        <text>adenylyl-molybdopterin + molybdate = Mo-molybdopterin + AMP + H(+)</text>
        <dbReference type="Rhea" id="RHEA:35047"/>
        <dbReference type="ChEBI" id="CHEBI:15378"/>
        <dbReference type="ChEBI" id="CHEBI:36264"/>
        <dbReference type="ChEBI" id="CHEBI:62727"/>
        <dbReference type="ChEBI" id="CHEBI:71302"/>
        <dbReference type="ChEBI" id="CHEBI:456215"/>
        <dbReference type="EC" id="2.10.1.1"/>
    </reaction>
</comment>
<keyword evidence="4" id="KW-0479">Metal-binding</keyword>
<evidence type="ECO:0000256" key="4">
    <source>
        <dbReference type="RuleBase" id="RU365090"/>
    </source>
</evidence>
<dbReference type="SUPFAM" id="SSF63867">
    <property type="entry name" value="MoeA C-terminal domain-like"/>
    <property type="match status" value="1"/>
</dbReference>
<dbReference type="PANTHER" id="PTHR10192">
    <property type="entry name" value="MOLYBDOPTERIN BIOSYNTHESIS PROTEIN"/>
    <property type="match status" value="1"/>
</dbReference>
<evidence type="ECO:0000259" key="5">
    <source>
        <dbReference type="SMART" id="SM00852"/>
    </source>
</evidence>
<dbReference type="Proteomes" id="UP000000422">
    <property type="component" value="Chromosome"/>
</dbReference>
<comment type="cofactor">
    <cofactor evidence="4">
        <name>Mg(2+)</name>
        <dbReference type="ChEBI" id="CHEBI:18420"/>
    </cofactor>
</comment>
<evidence type="ECO:0000256" key="2">
    <source>
        <dbReference type="ARBA" id="ARBA00010763"/>
    </source>
</evidence>
<feature type="domain" description="MoaB/Mog" evidence="5">
    <location>
        <begin position="175"/>
        <end position="314"/>
    </location>
</feature>
<comment type="function">
    <text evidence="1 4">Catalyzes the insertion of molybdate into adenylated molybdopterin with the concomitant release of AMP.</text>
</comment>
<keyword evidence="7" id="KW-1185">Reference proteome</keyword>
<comment type="similarity">
    <text evidence="2 4">Belongs to the MoeA family.</text>
</comment>
<keyword evidence="4" id="KW-0460">Magnesium</keyword>
<evidence type="ECO:0000313" key="7">
    <source>
        <dbReference type="Proteomes" id="UP000000422"/>
    </source>
</evidence>
<organism evidence="7">
    <name type="scientific">Wolinella succinogenes (strain ATCC 29543 / DSM 1740 / CCUG 13145 / JCM 31913 / LMG 7466 / NCTC 11488 / FDC 602W)</name>
    <name type="common">Vibrio succinogenes</name>
    <dbReference type="NCBI Taxonomy" id="273121"/>
    <lineage>
        <taxon>Bacteria</taxon>
        <taxon>Pseudomonadati</taxon>
        <taxon>Campylobacterota</taxon>
        <taxon>Epsilonproteobacteria</taxon>
        <taxon>Campylobacterales</taxon>
        <taxon>Helicobacteraceae</taxon>
        <taxon>Wolinella</taxon>
    </lineage>
</organism>
<keyword evidence="4" id="KW-0500">Molybdenum</keyword>
<dbReference type="SMART" id="SM00852">
    <property type="entry name" value="MoCF_biosynth"/>
    <property type="match status" value="1"/>
</dbReference>
<dbReference type="InterPro" id="IPR001453">
    <property type="entry name" value="MoaB/Mog_dom"/>
</dbReference>
<dbReference type="HOGENOM" id="CLU_010186_7_1_7"/>
<dbReference type="InterPro" id="IPR038987">
    <property type="entry name" value="MoeA-like"/>
</dbReference>
<dbReference type="SUPFAM" id="SSF63882">
    <property type="entry name" value="MoeA N-terminal region -like"/>
    <property type="match status" value="1"/>
</dbReference>
<keyword evidence="4" id="KW-0808">Transferase</keyword>
<comment type="pathway">
    <text evidence="4">Cofactor biosynthesis; molybdopterin biosynthesis.</text>
</comment>
<gene>
    <name evidence="6" type="primary">MOEA2</name>
    <name evidence="6" type="ordered locus">WS1195</name>
</gene>
<reference evidence="6 7" key="1">
    <citation type="journal article" date="2003" name="Proc. Natl. Acad. Sci. U.S.A.">
        <title>Complete genome sequence and analysis of Wolinella succinogenes.</title>
        <authorList>
            <person name="Baar C."/>
            <person name="Eppinger M."/>
            <person name="Raddatz G."/>
            <person name="Simon JM."/>
            <person name="Lanz C."/>
            <person name="Klimmek O."/>
            <person name="Nandakumar R."/>
            <person name="Gross R."/>
            <person name="Rosinus A."/>
            <person name="Keller H."/>
            <person name="Jagtap P."/>
            <person name="Linke B."/>
            <person name="Meyer F."/>
            <person name="Lederer H."/>
            <person name="Schuster S.C."/>
        </authorList>
    </citation>
    <scope>NUCLEOTIDE SEQUENCE [LARGE SCALE GENOMIC DNA]</scope>
    <source>
        <strain evidence="7">ATCC 29543 / DSM 1740 / CCUG 13145 / JCM 31913 / LMG 7466 / NCTC 11488 / FDC 602W</strain>
    </source>
</reference>
<dbReference type="EC" id="2.10.1.1" evidence="4"/>
<dbReference type="Gene3D" id="3.90.105.10">
    <property type="entry name" value="Molybdopterin biosynthesis moea protein, domain 2"/>
    <property type="match status" value="1"/>
</dbReference>
<dbReference type="CDD" id="cd00887">
    <property type="entry name" value="MoeA"/>
    <property type="match status" value="1"/>
</dbReference>
<dbReference type="Pfam" id="PF00994">
    <property type="entry name" value="MoCF_biosynth"/>
    <property type="match status" value="1"/>
</dbReference>
<keyword evidence="4" id="KW-0501">Molybdenum cofactor biosynthesis</keyword>
<dbReference type="NCBIfam" id="TIGR00177">
    <property type="entry name" value="molyb_syn"/>
    <property type="match status" value="1"/>
</dbReference>
<dbReference type="SUPFAM" id="SSF53218">
    <property type="entry name" value="Molybdenum cofactor biosynthesis proteins"/>
    <property type="match status" value="1"/>
</dbReference>
<protein>
    <recommendedName>
        <fullName evidence="4">Molybdopterin molybdenumtransferase</fullName>
        <ecNumber evidence="4">2.10.1.1</ecNumber>
    </recommendedName>
</protein>
<dbReference type="AlphaFoldDB" id="Q7M954"/>
<dbReference type="eggNOG" id="COG0303">
    <property type="taxonomic scope" value="Bacteria"/>
</dbReference>
<dbReference type="GO" id="GO:0006777">
    <property type="term" value="P:Mo-molybdopterin cofactor biosynthetic process"/>
    <property type="evidence" value="ECO:0007669"/>
    <property type="project" value="UniProtKB-UniRule"/>
</dbReference>
<dbReference type="Pfam" id="PF03453">
    <property type="entry name" value="MoeA_N"/>
    <property type="match status" value="1"/>
</dbReference>